<accession>A0A5S3WQZ2</accession>
<evidence type="ECO:0000313" key="5">
    <source>
        <dbReference type="Proteomes" id="UP000310249"/>
    </source>
</evidence>
<dbReference type="AlphaFoldDB" id="A0A5S3WQZ2"/>
<comment type="similarity">
    <text evidence="2">Belongs to the bacterial solute-binding protein SsuA/TauA family.</text>
</comment>
<sequence length="322" mass="35379">MTWWMGKAVKLLLLALVFTLIVGCSDSSRTQLRVGFNLWPGYETLYLAKQKGLLKENIKLVELLSATDTMDAFRHGRIEVAALTLDEALLLVAEGIALKIVLIMDISNGADAVVVRESVSELAQLKGKRIAYEQTAVGALMLHETLDAAQLSMEDIDAVHLPVNQHFRAFQSRVVDAVVTFEPVTTQLVNQDHKIIFNSAQIPGKIVDVLVVRTAHLSHYHEALQALVSAQFETLAYIEKYPENAAQLMSPRLGLQPHELLAALGGITLADAPTNRSLLVGKGVDPPLHSTVVRLLSVLIEQNMIDEVADVRGLVDARFVRQ</sequence>
<dbReference type="PANTHER" id="PTHR30024">
    <property type="entry name" value="ALIPHATIC SULFONATES-BINDING PROTEIN-RELATED"/>
    <property type="match status" value="1"/>
</dbReference>
<dbReference type="EMBL" id="PNCI01000013">
    <property type="protein sequence ID" value="TMP30368.1"/>
    <property type="molecule type" value="Genomic_DNA"/>
</dbReference>
<proteinExistence type="inferred from homology"/>
<dbReference type="Proteomes" id="UP000310249">
    <property type="component" value="Unassembled WGS sequence"/>
</dbReference>
<comment type="caution">
    <text evidence="4">The sequence shown here is derived from an EMBL/GenBank/DDBJ whole genome shotgun (WGS) entry which is preliminary data.</text>
</comment>
<keyword evidence="3" id="KW-0732">Signal</keyword>
<dbReference type="GO" id="GO:0042597">
    <property type="term" value="C:periplasmic space"/>
    <property type="evidence" value="ECO:0007669"/>
    <property type="project" value="UniProtKB-SubCell"/>
</dbReference>
<evidence type="ECO:0000313" key="4">
    <source>
        <dbReference type="EMBL" id="TMP30368.1"/>
    </source>
</evidence>
<name>A0A5S3WQZ2_9GAMM</name>
<evidence type="ECO:0000256" key="2">
    <source>
        <dbReference type="ARBA" id="ARBA00010742"/>
    </source>
</evidence>
<organism evidence="4 5">
    <name type="scientific">Pseudoalteromonas rubra</name>
    <dbReference type="NCBI Taxonomy" id="43658"/>
    <lineage>
        <taxon>Bacteria</taxon>
        <taxon>Pseudomonadati</taxon>
        <taxon>Pseudomonadota</taxon>
        <taxon>Gammaproteobacteria</taxon>
        <taxon>Alteromonadales</taxon>
        <taxon>Pseudoalteromonadaceae</taxon>
        <taxon>Pseudoalteromonas</taxon>
    </lineage>
</organism>
<comment type="subcellular location">
    <subcellularLocation>
        <location evidence="1">Periplasm</location>
    </subcellularLocation>
</comment>
<dbReference type="OrthoDB" id="5292144at2"/>
<dbReference type="PROSITE" id="PS51257">
    <property type="entry name" value="PROKAR_LIPOPROTEIN"/>
    <property type="match status" value="1"/>
</dbReference>
<dbReference type="Gene3D" id="3.40.190.10">
    <property type="entry name" value="Periplasmic binding protein-like II"/>
    <property type="match status" value="2"/>
</dbReference>
<reference evidence="4 5" key="1">
    <citation type="submission" date="2018-01" db="EMBL/GenBank/DDBJ databases">
        <authorList>
            <person name="Paulsen S."/>
            <person name="Gram L.K."/>
        </authorList>
    </citation>
    <scope>NUCLEOTIDE SEQUENCE [LARGE SCALE GENOMIC DNA]</scope>
    <source>
        <strain evidence="4 5">S2676</strain>
    </source>
</reference>
<gene>
    <name evidence="4" type="ORF">CWB99_06405</name>
</gene>
<dbReference type="PANTHER" id="PTHR30024:SF47">
    <property type="entry name" value="TAURINE-BINDING PERIPLASMIC PROTEIN"/>
    <property type="match status" value="1"/>
</dbReference>
<protein>
    <submittedName>
        <fullName evidence="4">Nitrate ABC transporter</fullName>
    </submittedName>
</protein>
<evidence type="ECO:0000256" key="1">
    <source>
        <dbReference type="ARBA" id="ARBA00004418"/>
    </source>
</evidence>
<reference evidence="5" key="2">
    <citation type="submission" date="2019-06" db="EMBL/GenBank/DDBJ databases">
        <title>Co-occurence of chitin degradation, pigmentation and bioactivity in marine Pseudoalteromonas.</title>
        <authorList>
            <person name="Sonnenschein E.C."/>
            <person name="Bech P.K."/>
        </authorList>
    </citation>
    <scope>NUCLEOTIDE SEQUENCE [LARGE SCALE GENOMIC DNA]</scope>
    <source>
        <strain evidence="5">S2676</strain>
    </source>
</reference>
<evidence type="ECO:0000256" key="3">
    <source>
        <dbReference type="ARBA" id="ARBA00022729"/>
    </source>
</evidence>
<dbReference type="Pfam" id="PF13379">
    <property type="entry name" value="NMT1_2"/>
    <property type="match status" value="1"/>
</dbReference>
<dbReference type="SUPFAM" id="SSF53850">
    <property type="entry name" value="Periplasmic binding protein-like II"/>
    <property type="match status" value="1"/>
</dbReference>